<evidence type="ECO:0000313" key="10">
    <source>
        <dbReference type="Proteomes" id="UP001652700"/>
    </source>
</evidence>
<dbReference type="KEGG" id="dvv:114334800"/>
<dbReference type="EnsemblMetazoa" id="XM_050654311.1">
    <property type="protein sequence ID" value="XP_050510268.1"/>
    <property type="gene ID" value="LOC114334800"/>
</dbReference>
<dbReference type="Proteomes" id="UP001652700">
    <property type="component" value="Unplaced"/>
</dbReference>
<dbReference type="AlphaFoldDB" id="A0A6P7G825"/>
<dbReference type="SUPFAM" id="SSF53448">
    <property type="entry name" value="Nucleotide-diphospho-sugar transferases"/>
    <property type="match status" value="1"/>
</dbReference>
<protein>
    <recommendedName>
        <fullName evidence="4">Translation initiation factor eIF2B subunit epsilon</fullName>
    </recommendedName>
    <alternativeName>
        <fullName evidence="5">eIF2B GDP-GTP exchange factor subunit epsilon</fullName>
    </alternativeName>
</protein>
<evidence type="ECO:0000256" key="3">
    <source>
        <dbReference type="ARBA" id="ARBA00022490"/>
    </source>
</evidence>
<dbReference type="InterPro" id="IPR051956">
    <property type="entry name" value="eIF2B_epsilon"/>
</dbReference>
<dbReference type="Pfam" id="PF25084">
    <property type="entry name" value="LbH_EIF2B"/>
    <property type="match status" value="1"/>
</dbReference>
<dbReference type="GO" id="GO:0005085">
    <property type="term" value="F:guanyl-nucleotide exchange factor activity"/>
    <property type="evidence" value="ECO:0007669"/>
    <property type="project" value="InterPro"/>
</dbReference>
<proteinExistence type="inferred from homology"/>
<reference evidence="9" key="2">
    <citation type="submission" date="2025-05" db="UniProtKB">
        <authorList>
            <consortium name="EnsemblMetazoa"/>
        </authorList>
    </citation>
    <scope>IDENTIFICATION</scope>
</reference>
<dbReference type="Gene3D" id="2.160.10.10">
    <property type="entry name" value="Hexapeptide repeat proteins"/>
    <property type="match status" value="2"/>
</dbReference>
<dbReference type="GO" id="GO:0031369">
    <property type="term" value="F:translation initiation factor binding"/>
    <property type="evidence" value="ECO:0007669"/>
    <property type="project" value="InterPro"/>
</dbReference>
<dbReference type="OrthoDB" id="424572at2759"/>
<dbReference type="InParanoid" id="A0A6P7G825"/>
<evidence type="ECO:0000256" key="7">
    <source>
        <dbReference type="SAM" id="MobiDB-lite"/>
    </source>
</evidence>
<evidence type="ECO:0000256" key="5">
    <source>
        <dbReference type="ARBA" id="ARBA00044345"/>
    </source>
</evidence>
<evidence type="ECO:0000313" key="9">
    <source>
        <dbReference type="EnsemblMetazoa" id="XP_050510268.1"/>
    </source>
</evidence>
<dbReference type="PROSITE" id="PS51363">
    <property type="entry name" value="W2"/>
    <property type="match status" value="1"/>
</dbReference>
<reference evidence="11" key="1">
    <citation type="submission" date="2025-04" db="UniProtKB">
        <authorList>
            <consortium name="RefSeq"/>
        </authorList>
    </citation>
    <scope>IDENTIFICATION</scope>
</reference>
<dbReference type="InterPro" id="IPR056764">
    <property type="entry name" value="LbH_EIF2B3/5"/>
</dbReference>
<evidence type="ECO:0000256" key="2">
    <source>
        <dbReference type="ARBA" id="ARBA00007878"/>
    </source>
</evidence>
<dbReference type="GO" id="GO:0005829">
    <property type="term" value="C:cytosol"/>
    <property type="evidence" value="ECO:0007669"/>
    <property type="project" value="UniProtKB-SubCell"/>
</dbReference>
<dbReference type="InterPro" id="IPR003307">
    <property type="entry name" value="W2_domain"/>
</dbReference>
<sequence length="646" mass="73345">MMSNKKEIVQKEKTVQAIMVADTFTDEFIPISNSIPHALLPVLNKPLIDYTLEFLSLGGIEEAFLFCCSHADEIKKHINKCIKNGDGWTLTMKVNILVSESCQSFGDCLRDLDAKGLIRGDFVLLEPGTMSNVQLLPLLEKHSEIVKADKYTAMTLILQEAGVGHIARNKLEDILLGTDINNRVLFYQRRSKRRERKLNFPVEMFLENPTMLLLNSLRDTRIAICSPSVLPLFSDNFDFQTKDDLVRGLLMNEEILEGTVYTHVLKTNQFGGAITSWRMYQALSQQLLRKWIHPLNLPRKNNRMLKNDVIIGPGTNIPESSQANRTILGPNVIVGTNVILNECYVYSDTKIENGVVISHSVIGPNCTIKANSVVKNGSILGEGTVIEKGSCIDDCLVQAEPPEDDEEFVKLGSKSYELKIADDDDDDQLPTDIIYRKHHRLLIFDEENYDVSDSDEDGFSESEEELSYTQSPVPDDTKLFFTEVIDSLTRGFDDNLFCDNLILEINSSRYAYNVTVKEVNFNVVKAILCISLREPIGVQYYSHLARLLSYFAPVLKNYIRNENAMVDCLQALQEVATSNENIKEKWVIAILQHMYDKDYISEEVILDWFNKLEHNSTFSKQVKPFADWLKEAEEASSDDDDEDESD</sequence>
<comment type="subcellular location">
    <subcellularLocation>
        <location evidence="1">Cytoplasm</location>
        <location evidence="1">Cytosol</location>
    </subcellularLocation>
</comment>
<feature type="domain" description="W2" evidence="8">
    <location>
        <begin position="474"/>
        <end position="639"/>
    </location>
</feature>
<comment type="subunit">
    <text evidence="6">Component of the translation initiation factor 2B (eIF2B) complex which is a heterodecamer of two sets of five different subunits: alpha, beta, gamma, delta and epsilon. Subunits alpha, beta and delta comprise a regulatory subcomplex and subunits epsilon and gamma comprise a catalytic subcomplex. Within the complex, the hexameric regulatory complex resides at the center, with the two heterodimeric catalytic subcomplexes bound on opposite sides.</text>
</comment>
<dbReference type="FunFam" id="1.25.40.180:FF:000022">
    <property type="entry name" value="Translation initiation factor eIF-2B epsilon subunit"/>
    <property type="match status" value="1"/>
</dbReference>
<dbReference type="Gene3D" id="1.25.40.180">
    <property type="match status" value="1"/>
</dbReference>
<dbReference type="InterPro" id="IPR016024">
    <property type="entry name" value="ARM-type_fold"/>
</dbReference>
<feature type="region of interest" description="Disordered" evidence="7">
    <location>
        <begin position="451"/>
        <end position="471"/>
    </location>
</feature>
<dbReference type="InterPro" id="IPR035543">
    <property type="entry name" value="eIF-2B_epsilon_N"/>
</dbReference>
<dbReference type="CDD" id="cd04197">
    <property type="entry name" value="eIF-2B_epsilon_N"/>
    <property type="match status" value="1"/>
</dbReference>
<evidence type="ECO:0000259" key="8">
    <source>
        <dbReference type="PROSITE" id="PS51363"/>
    </source>
</evidence>
<evidence type="ECO:0000256" key="1">
    <source>
        <dbReference type="ARBA" id="ARBA00004514"/>
    </source>
</evidence>
<keyword evidence="3" id="KW-0963">Cytoplasm</keyword>
<gene>
    <name evidence="11" type="primary">LOC114334800</name>
</gene>
<comment type="similarity">
    <text evidence="2">Belongs to the eIF-2B gamma/epsilon subunits family.</text>
</comment>
<dbReference type="InterPro" id="IPR029044">
    <property type="entry name" value="Nucleotide-diphossugar_trans"/>
</dbReference>
<keyword evidence="10" id="KW-1185">Reference proteome</keyword>
<evidence type="ECO:0000256" key="6">
    <source>
        <dbReference type="ARBA" id="ARBA00046432"/>
    </source>
</evidence>
<dbReference type="CTD" id="31156"/>
<organism evidence="11">
    <name type="scientific">Diabrotica virgifera virgifera</name>
    <name type="common">western corn rootworm</name>
    <dbReference type="NCBI Taxonomy" id="50390"/>
    <lineage>
        <taxon>Eukaryota</taxon>
        <taxon>Metazoa</taxon>
        <taxon>Ecdysozoa</taxon>
        <taxon>Arthropoda</taxon>
        <taxon>Hexapoda</taxon>
        <taxon>Insecta</taxon>
        <taxon>Pterygota</taxon>
        <taxon>Neoptera</taxon>
        <taxon>Endopterygota</taxon>
        <taxon>Coleoptera</taxon>
        <taxon>Polyphaga</taxon>
        <taxon>Cucujiformia</taxon>
        <taxon>Chrysomeloidea</taxon>
        <taxon>Chrysomelidae</taxon>
        <taxon>Galerucinae</taxon>
        <taxon>Diabroticina</taxon>
        <taxon>Diabroticites</taxon>
        <taxon>Diabrotica</taxon>
    </lineage>
</organism>
<dbReference type="CDD" id="cd11558">
    <property type="entry name" value="W2_eIF2B_epsilon"/>
    <property type="match status" value="1"/>
</dbReference>
<dbReference type="GO" id="GO:0005851">
    <property type="term" value="C:eukaryotic translation initiation factor 2B complex"/>
    <property type="evidence" value="ECO:0007669"/>
    <property type="project" value="TreeGrafter"/>
</dbReference>
<dbReference type="PANTHER" id="PTHR45887">
    <property type="entry name" value="TRANSLATION INITIATION FACTOR EIF-2B SUBUNIT EPSILON"/>
    <property type="match status" value="1"/>
</dbReference>
<dbReference type="SUPFAM" id="SSF48371">
    <property type="entry name" value="ARM repeat"/>
    <property type="match status" value="1"/>
</dbReference>
<dbReference type="SMART" id="SM00515">
    <property type="entry name" value="eIF5C"/>
    <property type="match status" value="1"/>
</dbReference>
<dbReference type="CDD" id="cd03356">
    <property type="entry name" value="LbH_G1P_AT_C_like"/>
    <property type="match status" value="1"/>
</dbReference>
<dbReference type="PANTHER" id="PTHR45887:SF1">
    <property type="entry name" value="TRANSLATION INITIATION FACTOR EIF-2B SUBUNIT EPSILON"/>
    <property type="match status" value="1"/>
</dbReference>
<dbReference type="InterPro" id="IPR044123">
    <property type="entry name" value="W2_eIF2B_epsilon"/>
</dbReference>
<dbReference type="GO" id="GO:0003743">
    <property type="term" value="F:translation initiation factor activity"/>
    <property type="evidence" value="ECO:0007669"/>
    <property type="project" value="UniProtKB-KW"/>
</dbReference>
<evidence type="ECO:0000313" key="11">
    <source>
        <dbReference type="RefSeq" id="XP_028140695.1"/>
    </source>
</evidence>
<keyword evidence="11" id="KW-0396">Initiation factor</keyword>
<accession>A0A6P7G825</accession>
<evidence type="ECO:0000256" key="4">
    <source>
        <dbReference type="ARBA" id="ARBA00044144"/>
    </source>
</evidence>
<dbReference type="RefSeq" id="XP_050510268.1">
    <property type="nucleotide sequence ID" value="XM_050654311.1"/>
</dbReference>
<dbReference type="RefSeq" id="XP_028140695.1">
    <property type="nucleotide sequence ID" value="XM_028284894.1"/>
</dbReference>
<name>A0A6P7G825_DIAVI</name>
<dbReference type="FunCoup" id="A0A6P7G825">
    <property type="interactions" value="2238"/>
</dbReference>
<feature type="compositionally biased region" description="Acidic residues" evidence="7">
    <location>
        <begin position="451"/>
        <end position="466"/>
    </location>
</feature>
<dbReference type="Pfam" id="PF02020">
    <property type="entry name" value="W2"/>
    <property type="match status" value="1"/>
</dbReference>
<dbReference type="GeneID" id="114334800"/>
<keyword evidence="11" id="KW-0648">Protein biosynthesis</keyword>
<dbReference type="Gene3D" id="3.90.550.10">
    <property type="entry name" value="Spore Coat Polysaccharide Biosynthesis Protein SpsA, Chain A"/>
    <property type="match status" value="1"/>
</dbReference>